<reference evidence="1 2" key="1">
    <citation type="submission" date="2024-05" db="EMBL/GenBank/DDBJ databases">
        <authorList>
            <person name="Wallberg A."/>
        </authorList>
    </citation>
    <scope>NUCLEOTIDE SEQUENCE [LARGE SCALE GENOMIC DNA]</scope>
</reference>
<gene>
    <name evidence="1" type="ORF">MNOR_LOCUS36241</name>
</gene>
<organism evidence="1 2">
    <name type="scientific">Meganyctiphanes norvegica</name>
    <name type="common">Northern krill</name>
    <name type="synonym">Thysanopoda norvegica</name>
    <dbReference type="NCBI Taxonomy" id="48144"/>
    <lineage>
        <taxon>Eukaryota</taxon>
        <taxon>Metazoa</taxon>
        <taxon>Ecdysozoa</taxon>
        <taxon>Arthropoda</taxon>
        <taxon>Crustacea</taxon>
        <taxon>Multicrustacea</taxon>
        <taxon>Malacostraca</taxon>
        <taxon>Eumalacostraca</taxon>
        <taxon>Eucarida</taxon>
        <taxon>Euphausiacea</taxon>
        <taxon>Euphausiidae</taxon>
        <taxon>Meganyctiphanes</taxon>
    </lineage>
</organism>
<protein>
    <submittedName>
        <fullName evidence="1">Uncharacterized protein</fullName>
    </submittedName>
</protein>
<name>A0AAV2SGF0_MEGNR</name>
<keyword evidence="2" id="KW-1185">Reference proteome</keyword>
<dbReference type="EMBL" id="CAXKWB010064654">
    <property type="protein sequence ID" value="CAL4187958.1"/>
    <property type="molecule type" value="Genomic_DNA"/>
</dbReference>
<proteinExistence type="predicted"/>
<evidence type="ECO:0000313" key="2">
    <source>
        <dbReference type="Proteomes" id="UP001497623"/>
    </source>
</evidence>
<dbReference type="AlphaFoldDB" id="A0AAV2SGF0"/>
<sequence length="145" mass="15144">MSVVLGVAFGTPFLPRDDINVAQARNNFIQEYNRLAALAAAAPDIHIIMGTRQLPHQAVNNVPAGHLAGHLAGHMAGHRAVHVPAPVINPTPTFVPSGPIMTWPGPFADDIPAGLGGFVQDTDDVAAAKAAHYQALAAAPKNTHF</sequence>
<evidence type="ECO:0000313" key="1">
    <source>
        <dbReference type="EMBL" id="CAL4187958.1"/>
    </source>
</evidence>
<dbReference type="Proteomes" id="UP001497623">
    <property type="component" value="Unassembled WGS sequence"/>
</dbReference>
<accession>A0AAV2SGF0</accession>
<comment type="caution">
    <text evidence="1">The sequence shown here is derived from an EMBL/GenBank/DDBJ whole genome shotgun (WGS) entry which is preliminary data.</text>
</comment>